<feature type="compositionally biased region" description="Polar residues" evidence="1">
    <location>
        <begin position="1"/>
        <end position="15"/>
    </location>
</feature>
<reference evidence="2" key="1">
    <citation type="submission" date="2020-03" db="EMBL/GenBank/DDBJ databases">
        <title>Site-based positive gene gene selection in Geosmithia morbida across the United States reveals a broad range of putative effectors and factors for local host and environmental adapation.</title>
        <authorList>
            <person name="Onufrak A."/>
            <person name="Murdoch R.W."/>
            <person name="Gazis R."/>
            <person name="Huff M."/>
            <person name="Staton M."/>
            <person name="Klingeman W."/>
            <person name="Hadziabdic D."/>
        </authorList>
    </citation>
    <scope>NUCLEOTIDE SEQUENCE</scope>
    <source>
        <strain evidence="2">1262</strain>
    </source>
</reference>
<name>A0A9P4Z028_9HYPO</name>
<evidence type="ECO:0000313" key="2">
    <source>
        <dbReference type="EMBL" id="KAF4124798.1"/>
    </source>
</evidence>
<evidence type="ECO:0000256" key="1">
    <source>
        <dbReference type="SAM" id="MobiDB-lite"/>
    </source>
</evidence>
<protein>
    <submittedName>
        <fullName evidence="2">Uncharacterized protein</fullName>
    </submittedName>
</protein>
<keyword evidence="3" id="KW-1185">Reference proteome</keyword>
<accession>A0A9P4Z028</accession>
<dbReference type="AlphaFoldDB" id="A0A9P4Z028"/>
<feature type="region of interest" description="Disordered" evidence="1">
    <location>
        <begin position="1"/>
        <end position="57"/>
    </location>
</feature>
<organism evidence="2 3">
    <name type="scientific">Geosmithia morbida</name>
    <dbReference type="NCBI Taxonomy" id="1094350"/>
    <lineage>
        <taxon>Eukaryota</taxon>
        <taxon>Fungi</taxon>
        <taxon>Dikarya</taxon>
        <taxon>Ascomycota</taxon>
        <taxon>Pezizomycotina</taxon>
        <taxon>Sordariomycetes</taxon>
        <taxon>Hypocreomycetidae</taxon>
        <taxon>Hypocreales</taxon>
        <taxon>Bionectriaceae</taxon>
        <taxon>Geosmithia</taxon>
    </lineage>
</organism>
<proteinExistence type="predicted"/>
<dbReference type="Proteomes" id="UP000749293">
    <property type="component" value="Unassembled WGS sequence"/>
</dbReference>
<gene>
    <name evidence="2" type="ORF">GMORB2_5464</name>
</gene>
<sequence length="464" mass="51458">MPSASQEQRAQTQTDGPVGPSALPSRCADNCSQTDMRDVPVTPDYMEARNPPRASRGLTGLMTRQVSTGAIESEYTTITLVKDVKSCLERFQDRALMEIEHIQKRLDDQKSTIDYVANALHKNRVELDGVIGILARDMYHHYGNPEKEGEQTTKSLQERMEISHAELMDRLNCLSPNYTEELRTLGTKVDTVANQASSVSLDVSTMSASFSESRSQFSDWLADMRAAIVGVRTAVDESEGHRNQMGMALGNSVRDTKDQVTRNMDRRFNTVDASLQSVQARITTGAESTANSVATAVRGSERNVVAAVDRSEANTATAVSNSAETLAQKIKSSCDDIDEAANNHFDIVNSEIVRVGLEMRAGFVATPHSKHQGSPLWLTVSRTRNYNHAARLANMSSKPYSDKISSLQGVDGKRIPEFPTNYTEFNSLRRRYTGYAVTAHTHAPLDVRVSDYTVYIRVLTWMHR</sequence>
<evidence type="ECO:0000313" key="3">
    <source>
        <dbReference type="Proteomes" id="UP000749293"/>
    </source>
</evidence>
<dbReference type="EMBL" id="JAANYQ010000004">
    <property type="protein sequence ID" value="KAF4124798.1"/>
    <property type="molecule type" value="Genomic_DNA"/>
</dbReference>
<dbReference type="RefSeq" id="XP_035323450.1">
    <property type="nucleotide sequence ID" value="XM_035467438.1"/>
</dbReference>
<dbReference type="GeneID" id="55971692"/>
<comment type="caution">
    <text evidence="2">The sequence shown here is derived from an EMBL/GenBank/DDBJ whole genome shotgun (WGS) entry which is preliminary data.</text>
</comment>